<protein>
    <recommendedName>
        <fullName evidence="11">Methyl-accepting chemotaxis protein</fullName>
    </recommendedName>
</protein>
<feature type="domain" description="Methyl-accepting transducer" evidence="7">
    <location>
        <begin position="320"/>
        <end position="549"/>
    </location>
</feature>
<accession>A0ABQ0ARW1</accession>
<evidence type="ECO:0000256" key="3">
    <source>
        <dbReference type="PROSITE-ProRule" id="PRU00284"/>
    </source>
</evidence>
<feature type="compositionally biased region" description="Low complexity" evidence="5">
    <location>
        <begin position="571"/>
        <end position="585"/>
    </location>
</feature>
<dbReference type="Gene3D" id="6.10.340.10">
    <property type="match status" value="1"/>
</dbReference>
<dbReference type="PROSITE" id="PS50111">
    <property type="entry name" value="CHEMOTAXIS_TRANSDUC_2"/>
    <property type="match status" value="1"/>
</dbReference>
<sequence>MKARIPSITLFKGMSVFMKCCLLIVATTMVVSGALLVRTDATFDAAVEKGVHTLGNGVTITVASRSGGSIRFGDADRLSADILKILELSDGRALFGAAINSKGKVVATAGDASEADIEALTLLGITSAESGALETSADGYFIAAPAMAGANADVLVGSVAMIWSPERAFAEAAPGQTMTHIFAGTAFVIMCLLSVFALRRILSRPLKTVGETINVIADGDYTQPVPLLDRRDEMGAIARTIDNLKTQLTAAQAVEEERQQAQEAQKHVVDRLNRALQSMSEGDLTQAINTPFKGEYESLRTNYNTTLSTLVGIMNAVVESTTRIRANAEEISQSSADLSQRTESQAATLEETAAAMEQLTVSVKSAAEGAKQVEVIVEEAQSGAKQSGQVVTDAVNAMSEIETSSNQISQIISVIDDISFQTNLLALNAGVEAARAGEAGRGFAVVASEVRALAQRSSDAAQEIKQLISESSQHVSKGVDLVGKAGSELDSIISRVGTISNHVAEIAQGASEQSTTLLEINTGVSQLDHVTQHNAAMVEESTAASQILRNDASELANQVSVFKTGNDRTMAPVQSASPAPAPAAHSEFHESEDDFFAEDSSSSALPAAVGWDDF</sequence>
<feature type="domain" description="HAMP" evidence="8">
    <location>
        <begin position="200"/>
        <end position="253"/>
    </location>
</feature>
<dbReference type="Proteomes" id="UP001441944">
    <property type="component" value="Unassembled WGS sequence"/>
</dbReference>
<evidence type="ECO:0000256" key="1">
    <source>
        <dbReference type="ARBA" id="ARBA00022500"/>
    </source>
</evidence>
<dbReference type="RefSeq" id="WP_353402540.1">
    <property type="nucleotide sequence ID" value="NZ_BAABWU010000025.1"/>
</dbReference>
<comment type="similarity">
    <text evidence="2">Belongs to the methyl-accepting chemotaxis (MCP) protein family.</text>
</comment>
<evidence type="ECO:0000259" key="8">
    <source>
        <dbReference type="PROSITE" id="PS50885"/>
    </source>
</evidence>
<reference evidence="9 10" key="1">
    <citation type="submission" date="2024-04" db="EMBL/GenBank/DDBJ databases">
        <title>Draft genome sequence of Pseudophaeobacter arcticus NBRC 116598.</title>
        <authorList>
            <person name="Miyakawa T."/>
            <person name="Kusuya Y."/>
            <person name="Miura T."/>
        </authorList>
    </citation>
    <scope>NUCLEOTIDE SEQUENCE [LARGE SCALE GENOMIC DNA]</scope>
    <source>
        <strain evidence="9 10">SU-CL00105</strain>
    </source>
</reference>
<evidence type="ECO:0008006" key="11">
    <source>
        <dbReference type="Google" id="ProtNLM"/>
    </source>
</evidence>
<keyword evidence="6" id="KW-1133">Transmembrane helix</keyword>
<keyword evidence="10" id="KW-1185">Reference proteome</keyword>
<comment type="caution">
    <text evidence="9">The sequence shown here is derived from an EMBL/GenBank/DDBJ whole genome shotgun (WGS) entry which is preliminary data.</text>
</comment>
<evidence type="ECO:0000256" key="4">
    <source>
        <dbReference type="SAM" id="Coils"/>
    </source>
</evidence>
<dbReference type="SMART" id="SM00304">
    <property type="entry name" value="HAMP"/>
    <property type="match status" value="2"/>
</dbReference>
<feature type="coiled-coil region" evidence="4">
    <location>
        <begin position="244"/>
        <end position="271"/>
    </location>
</feature>
<dbReference type="SUPFAM" id="SSF58104">
    <property type="entry name" value="Methyl-accepting chemotaxis protein (MCP) signaling domain"/>
    <property type="match status" value="1"/>
</dbReference>
<evidence type="ECO:0000313" key="10">
    <source>
        <dbReference type="Proteomes" id="UP001441944"/>
    </source>
</evidence>
<evidence type="ECO:0000256" key="5">
    <source>
        <dbReference type="SAM" id="MobiDB-lite"/>
    </source>
</evidence>
<keyword evidence="4" id="KW-0175">Coiled coil</keyword>
<dbReference type="PANTHER" id="PTHR43531">
    <property type="entry name" value="PROTEIN ICFG"/>
    <property type="match status" value="1"/>
</dbReference>
<dbReference type="InterPro" id="IPR051310">
    <property type="entry name" value="MCP_chemotaxis"/>
</dbReference>
<dbReference type="InterPro" id="IPR003660">
    <property type="entry name" value="HAMP_dom"/>
</dbReference>
<feature type="domain" description="HAMP" evidence="8">
    <location>
        <begin position="263"/>
        <end position="315"/>
    </location>
</feature>
<name>A0ABQ0ARW1_9RHOB</name>
<evidence type="ECO:0000259" key="7">
    <source>
        <dbReference type="PROSITE" id="PS50111"/>
    </source>
</evidence>
<dbReference type="Pfam" id="PF00672">
    <property type="entry name" value="HAMP"/>
    <property type="match status" value="1"/>
</dbReference>
<organism evidence="9 10">
    <name type="scientific">Pseudophaeobacter arcticus</name>
    <dbReference type="NCBI Taxonomy" id="385492"/>
    <lineage>
        <taxon>Bacteria</taxon>
        <taxon>Pseudomonadati</taxon>
        <taxon>Pseudomonadota</taxon>
        <taxon>Alphaproteobacteria</taxon>
        <taxon>Rhodobacterales</taxon>
        <taxon>Paracoccaceae</taxon>
        <taxon>Pseudophaeobacter</taxon>
    </lineage>
</organism>
<dbReference type="PANTHER" id="PTHR43531:SF11">
    <property type="entry name" value="METHYL-ACCEPTING CHEMOTAXIS PROTEIN 3"/>
    <property type="match status" value="1"/>
</dbReference>
<gene>
    <name evidence="9" type="ORF">NBRC116598_40540</name>
</gene>
<keyword evidence="6" id="KW-0812">Transmembrane</keyword>
<dbReference type="CDD" id="cd06225">
    <property type="entry name" value="HAMP"/>
    <property type="match status" value="1"/>
</dbReference>
<keyword evidence="1" id="KW-0145">Chemotaxis</keyword>
<dbReference type="SMART" id="SM00283">
    <property type="entry name" value="MA"/>
    <property type="match status" value="1"/>
</dbReference>
<feature type="region of interest" description="Disordered" evidence="5">
    <location>
        <begin position="570"/>
        <end position="614"/>
    </location>
</feature>
<dbReference type="Pfam" id="PF00015">
    <property type="entry name" value="MCPsignal"/>
    <property type="match status" value="1"/>
</dbReference>
<dbReference type="EMBL" id="BAABWU010000025">
    <property type="protein sequence ID" value="GAA6198609.1"/>
    <property type="molecule type" value="Genomic_DNA"/>
</dbReference>
<dbReference type="SUPFAM" id="SSF158472">
    <property type="entry name" value="HAMP domain-like"/>
    <property type="match status" value="1"/>
</dbReference>
<evidence type="ECO:0000256" key="2">
    <source>
        <dbReference type="ARBA" id="ARBA00029447"/>
    </source>
</evidence>
<evidence type="ECO:0000313" key="9">
    <source>
        <dbReference type="EMBL" id="GAA6198609.1"/>
    </source>
</evidence>
<keyword evidence="6" id="KW-0472">Membrane</keyword>
<dbReference type="Gene3D" id="1.10.287.950">
    <property type="entry name" value="Methyl-accepting chemotaxis protein"/>
    <property type="match status" value="1"/>
</dbReference>
<keyword evidence="3" id="KW-0807">Transducer</keyword>
<feature type="transmembrane region" description="Helical" evidence="6">
    <location>
        <begin position="178"/>
        <end position="198"/>
    </location>
</feature>
<dbReference type="InterPro" id="IPR004089">
    <property type="entry name" value="MCPsignal_dom"/>
</dbReference>
<evidence type="ECO:0000256" key="6">
    <source>
        <dbReference type="SAM" id="Phobius"/>
    </source>
</evidence>
<proteinExistence type="inferred from homology"/>
<dbReference type="PROSITE" id="PS50885">
    <property type="entry name" value="HAMP"/>
    <property type="match status" value="2"/>
</dbReference>
<dbReference type="CDD" id="cd11386">
    <property type="entry name" value="MCP_signal"/>
    <property type="match status" value="1"/>
</dbReference>